<dbReference type="Pfam" id="PF00646">
    <property type="entry name" value="F-box"/>
    <property type="match status" value="1"/>
</dbReference>
<dbReference type="InterPro" id="IPR036047">
    <property type="entry name" value="F-box-like_dom_sf"/>
</dbReference>
<dbReference type="InterPro" id="IPR044595">
    <property type="entry name" value="KMD1-4"/>
</dbReference>
<gene>
    <name evidence="2" type="ORF">OPV22_016700</name>
</gene>
<dbReference type="EMBL" id="JAQQAF010000005">
    <property type="protein sequence ID" value="KAJ8484215.1"/>
    <property type="molecule type" value="Genomic_DNA"/>
</dbReference>
<dbReference type="SUPFAM" id="SSF81383">
    <property type="entry name" value="F-box domain"/>
    <property type="match status" value="1"/>
</dbReference>
<protein>
    <recommendedName>
        <fullName evidence="1">F-box domain-containing protein</fullName>
    </recommendedName>
</protein>
<reference evidence="2 3" key="1">
    <citation type="submission" date="2022-12" db="EMBL/GenBank/DDBJ databases">
        <title>Chromosome-scale assembly of the Ensete ventricosum genome.</title>
        <authorList>
            <person name="Dussert Y."/>
            <person name="Stocks J."/>
            <person name="Wendawek A."/>
            <person name="Woldeyes F."/>
            <person name="Nichols R.A."/>
            <person name="Borrell J.S."/>
        </authorList>
    </citation>
    <scope>NUCLEOTIDE SEQUENCE [LARGE SCALE GENOMIC DNA]</scope>
    <source>
        <strain evidence="3">cv. Maze</strain>
        <tissue evidence="2">Seeds</tissue>
    </source>
</reference>
<sequence>MRGREKRGRGMEGEECCYKALIPGLPDDIALDCLARVPLRFHPGLRLVCPRWRDLVTAPSFHRHRERIGVAEDLIFLIQAVVPVDKGRGSDEGEEAMKGGAAACRPPVYGLSAYNATLGSWHRVVTPEPVPLFAQVAAVGREVVLLGGWDRASLEPTAEVRVLDLATGGWRRGAAMKAERSFFACAAVDGRVYVAGGHDGQKNALRSAESYDPAVDAWSALPEMREERDECQGVAAGGRFWAVSGYGTEGQGRFGGAAEWYDAEAGTWTREEGLGEAGGAPCVWVSGGRTWSLGGGGGVGGVREYEGSGKVWREVAPLPGGMRPCAAAAVSCAGERVFVVAAQAEAVTEAEVGGGDHRGWILDVGPQRWTPVVTPVGFTGFVFSAAAVRI</sequence>
<organism evidence="2 3">
    <name type="scientific">Ensete ventricosum</name>
    <name type="common">Abyssinian banana</name>
    <name type="synonym">Musa ensete</name>
    <dbReference type="NCBI Taxonomy" id="4639"/>
    <lineage>
        <taxon>Eukaryota</taxon>
        <taxon>Viridiplantae</taxon>
        <taxon>Streptophyta</taxon>
        <taxon>Embryophyta</taxon>
        <taxon>Tracheophyta</taxon>
        <taxon>Spermatophyta</taxon>
        <taxon>Magnoliopsida</taxon>
        <taxon>Liliopsida</taxon>
        <taxon>Zingiberales</taxon>
        <taxon>Musaceae</taxon>
        <taxon>Ensete</taxon>
    </lineage>
</organism>
<dbReference type="SUPFAM" id="SSF117281">
    <property type="entry name" value="Kelch motif"/>
    <property type="match status" value="1"/>
</dbReference>
<dbReference type="Gene3D" id="2.120.10.80">
    <property type="entry name" value="Kelch-type beta propeller"/>
    <property type="match status" value="1"/>
</dbReference>
<evidence type="ECO:0000313" key="3">
    <source>
        <dbReference type="Proteomes" id="UP001222027"/>
    </source>
</evidence>
<evidence type="ECO:0000313" key="2">
    <source>
        <dbReference type="EMBL" id="KAJ8484215.1"/>
    </source>
</evidence>
<comment type="caution">
    <text evidence="2">The sequence shown here is derived from an EMBL/GenBank/DDBJ whole genome shotgun (WGS) entry which is preliminary data.</text>
</comment>
<dbReference type="SMART" id="SM00256">
    <property type="entry name" value="FBOX"/>
    <property type="match status" value="1"/>
</dbReference>
<dbReference type="Gene3D" id="1.20.1280.50">
    <property type="match status" value="1"/>
</dbReference>
<accession>A0AAV8QY31</accession>
<evidence type="ECO:0000259" key="1">
    <source>
        <dbReference type="SMART" id="SM00256"/>
    </source>
</evidence>
<dbReference type="GO" id="GO:2000762">
    <property type="term" value="P:regulation of phenylpropanoid metabolic process"/>
    <property type="evidence" value="ECO:0007669"/>
    <property type="project" value="InterPro"/>
</dbReference>
<proteinExistence type="predicted"/>
<dbReference type="InterPro" id="IPR006652">
    <property type="entry name" value="Kelch_1"/>
</dbReference>
<dbReference type="GO" id="GO:0080037">
    <property type="term" value="P:negative regulation of cytokinin-activated signaling pathway"/>
    <property type="evidence" value="ECO:0007669"/>
    <property type="project" value="InterPro"/>
</dbReference>
<dbReference type="GO" id="GO:0005829">
    <property type="term" value="C:cytosol"/>
    <property type="evidence" value="ECO:0007669"/>
    <property type="project" value="TreeGrafter"/>
</dbReference>
<dbReference type="PANTHER" id="PTHR46407">
    <property type="entry name" value="OS02G0208700 PROTEIN"/>
    <property type="match status" value="1"/>
</dbReference>
<dbReference type="PANTHER" id="PTHR46407:SF21">
    <property type="entry name" value="F-BOX_KELCH-REPEAT PROTEIN SKIP20"/>
    <property type="match status" value="1"/>
</dbReference>
<dbReference type="InterPro" id="IPR001810">
    <property type="entry name" value="F-box_dom"/>
</dbReference>
<dbReference type="SMART" id="SM00612">
    <property type="entry name" value="Kelch"/>
    <property type="match status" value="2"/>
</dbReference>
<dbReference type="InterPro" id="IPR015915">
    <property type="entry name" value="Kelch-typ_b-propeller"/>
</dbReference>
<feature type="domain" description="F-box" evidence="1">
    <location>
        <begin position="25"/>
        <end position="65"/>
    </location>
</feature>
<dbReference type="Proteomes" id="UP001222027">
    <property type="component" value="Unassembled WGS sequence"/>
</dbReference>
<dbReference type="CDD" id="cd22152">
    <property type="entry name" value="F-box_AtAFR-like"/>
    <property type="match status" value="1"/>
</dbReference>
<dbReference type="AlphaFoldDB" id="A0AAV8QY31"/>
<keyword evidence="3" id="KW-1185">Reference proteome</keyword>
<name>A0AAV8QY31_ENSVE</name>
<dbReference type="Pfam" id="PF01344">
    <property type="entry name" value="Kelch_1"/>
    <property type="match status" value="1"/>
</dbReference>